<evidence type="ECO:0000256" key="8">
    <source>
        <dbReference type="SAM" id="SignalP"/>
    </source>
</evidence>
<keyword evidence="10" id="KW-1185">Reference proteome</keyword>
<evidence type="ECO:0008006" key="11">
    <source>
        <dbReference type="Google" id="ProtNLM"/>
    </source>
</evidence>
<dbReference type="InterPro" id="IPR051238">
    <property type="entry name" value="GDSL_esterase/lipase"/>
</dbReference>
<dbReference type="HOGENOM" id="CLU_015101_14_0_1"/>
<evidence type="ECO:0000256" key="6">
    <source>
        <dbReference type="ARBA" id="ARBA00022963"/>
    </source>
</evidence>
<evidence type="ECO:0000256" key="3">
    <source>
        <dbReference type="ARBA" id="ARBA00022525"/>
    </source>
</evidence>
<feature type="chain" id="PRO_5004807751" description="GDSL esterase/lipase" evidence="8">
    <location>
        <begin position="27"/>
        <end position="86"/>
    </location>
</feature>
<evidence type="ECO:0000256" key="7">
    <source>
        <dbReference type="ARBA" id="ARBA00023098"/>
    </source>
</evidence>
<comment type="subcellular location">
    <subcellularLocation>
        <location evidence="1">Secreted</location>
    </subcellularLocation>
</comment>
<accession>W1NL89</accession>
<feature type="signal peptide" evidence="8">
    <location>
        <begin position="1"/>
        <end position="26"/>
    </location>
</feature>
<dbReference type="GO" id="GO:0005576">
    <property type="term" value="C:extracellular region"/>
    <property type="evidence" value="ECO:0007669"/>
    <property type="project" value="UniProtKB-SubCell"/>
</dbReference>
<keyword evidence="5" id="KW-0378">Hydrolase</keyword>
<comment type="similarity">
    <text evidence="2">Belongs to the 'GDSL' lipolytic enzyme family.</text>
</comment>
<evidence type="ECO:0000256" key="1">
    <source>
        <dbReference type="ARBA" id="ARBA00004613"/>
    </source>
</evidence>
<organism evidence="9 10">
    <name type="scientific">Amborella trichopoda</name>
    <dbReference type="NCBI Taxonomy" id="13333"/>
    <lineage>
        <taxon>Eukaryota</taxon>
        <taxon>Viridiplantae</taxon>
        <taxon>Streptophyta</taxon>
        <taxon>Embryophyta</taxon>
        <taxon>Tracheophyta</taxon>
        <taxon>Spermatophyta</taxon>
        <taxon>Magnoliopsida</taxon>
        <taxon>Amborellales</taxon>
        <taxon>Amborellaceae</taxon>
        <taxon>Amborella</taxon>
    </lineage>
</organism>
<dbReference type="GO" id="GO:0016042">
    <property type="term" value="P:lipid catabolic process"/>
    <property type="evidence" value="ECO:0007669"/>
    <property type="project" value="UniProtKB-KW"/>
</dbReference>
<evidence type="ECO:0000313" key="10">
    <source>
        <dbReference type="Proteomes" id="UP000017836"/>
    </source>
</evidence>
<dbReference type="InterPro" id="IPR036514">
    <property type="entry name" value="SGNH_hydro_sf"/>
</dbReference>
<dbReference type="PANTHER" id="PTHR45650">
    <property type="entry name" value="GDSL-LIKE LIPASE/ACYLHYDROLASE-RELATED"/>
    <property type="match status" value="1"/>
</dbReference>
<evidence type="ECO:0000313" key="9">
    <source>
        <dbReference type="EMBL" id="ERM96597.1"/>
    </source>
</evidence>
<protein>
    <recommendedName>
        <fullName evidence="11">GDSL esterase/lipase</fullName>
    </recommendedName>
</protein>
<dbReference type="OMA" id="DHRATGW"/>
<keyword evidence="4 8" id="KW-0732">Signal</keyword>
<proteinExistence type="inferred from homology"/>
<sequence length="86" mass="9339">MAAFWSGPLLLLGLLILQSPSWVVEGGAPPVFFFGDSILDVGNNNYLNTKAKCNMAPYGIDFPGRKPTGRFSNGLNIADFLADVYR</sequence>
<reference evidence="10" key="1">
    <citation type="journal article" date="2013" name="Science">
        <title>The Amborella genome and the evolution of flowering plants.</title>
        <authorList>
            <consortium name="Amborella Genome Project"/>
        </authorList>
    </citation>
    <scope>NUCLEOTIDE SEQUENCE [LARGE SCALE GENOMIC DNA]</scope>
</reference>
<dbReference type="PANTHER" id="PTHR45650:SF8">
    <property type="entry name" value="GDSL ESTERASE_LIPASE"/>
    <property type="match status" value="1"/>
</dbReference>
<gene>
    <name evidence="9" type="ORF">AMTR_s00001p00270940</name>
</gene>
<dbReference type="Gramene" id="ERM96597">
    <property type="protein sequence ID" value="ERM96597"/>
    <property type="gene ID" value="AMTR_s00001p00270940"/>
</dbReference>
<evidence type="ECO:0000256" key="5">
    <source>
        <dbReference type="ARBA" id="ARBA00022801"/>
    </source>
</evidence>
<dbReference type="EMBL" id="KI397142">
    <property type="protein sequence ID" value="ERM96597.1"/>
    <property type="molecule type" value="Genomic_DNA"/>
</dbReference>
<name>W1NL89_AMBTC</name>
<dbReference type="AlphaFoldDB" id="W1NL89"/>
<dbReference type="Proteomes" id="UP000017836">
    <property type="component" value="Unassembled WGS sequence"/>
</dbReference>
<keyword evidence="6" id="KW-0442">Lipid degradation</keyword>
<dbReference type="GO" id="GO:0016787">
    <property type="term" value="F:hydrolase activity"/>
    <property type="evidence" value="ECO:0007669"/>
    <property type="project" value="UniProtKB-KW"/>
</dbReference>
<keyword evidence="3" id="KW-0964">Secreted</keyword>
<keyword evidence="7" id="KW-0443">Lipid metabolism</keyword>
<evidence type="ECO:0000256" key="2">
    <source>
        <dbReference type="ARBA" id="ARBA00008668"/>
    </source>
</evidence>
<dbReference type="Gene3D" id="3.40.50.1110">
    <property type="entry name" value="SGNH hydrolase"/>
    <property type="match status" value="1"/>
</dbReference>
<evidence type="ECO:0000256" key="4">
    <source>
        <dbReference type="ARBA" id="ARBA00022729"/>
    </source>
</evidence>